<protein>
    <submittedName>
        <fullName evidence="1">Uncharacterized protein</fullName>
    </submittedName>
</protein>
<comment type="caution">
    <text evidence="1">The sequence shown here is derived from an EMBL/GenBank/DDBJ whole genome shotgun (WGS) entry which is preliminary data.</text>
</comment>
<keyword evidence="2" id="KW-1185">Reference proteome</keyword>
<accession>A0A7W3FQF5</accession>
<dbReference type="Proteomes" id="UP000547058">
    <property type="component" value="Unassembled WGS sequence"/>
</dbReference>
<dbReference type="RefSeq" id="WP_182341971.1">
    <property type="nucleotide sequence ID" value="NZ_JACGXS010000015.1"/>
</dbReference>
<name>A0A7W3FQF5_9GAMM</name>
<gene>
    <name evidence="1" type="ORF">H4O11_18090</name>
</gene>
<sequence>MHPLPKDFDSSILVGRTIESICYAEYQVSLYFSGELTLQIESGYELHGSDGFIESVSSFPVAASSLMSVIGDEVESAEFKRVSGNMVICFNRGASLHLRGDVGQYESYRLTSKSMDIIV</sequence>
<evidence type="ECO:0000313" key="1">
    <source>
        <dbReference type="EMBL" id="MBA8683717.1"/>
    </source>
</evidence>
<proteinExistence type="predicted"/>
<dbReference type="Pfam" id="PF19686">
    <property type="entry name" value="DUF6188"/>
    <property type="match status" value="1"/>
</dbReference>
<dbReference type="InterPro" id="IPR046179">
    <property type="entry name" value="DUF6188"/>
</dbReference>
<dbReference type="EMBL" id="JACGXS010000015">
    <property type="protein sequence ID" value="MBA8683717.1"/>
    <property type="molecule type" value="Genomic_DNA"/>
</dbReference>
<dbReference type="AlphaFoldDB" id="A0A7W3FQF5"/>
<evidence type="ECO:0000313" key="2">
    <source>
        <dbReference type="Proteomes" id="UP000547058"/>
    </source>
</evidence>
<organism evidence="1 2">
    <name type="scientific">Stenotrophomonas tumulicola</name>
    <dbReference type="NCBI Taxonomy" id="1685415"/>
    <lineage>
        <taxon>Bacteria</taxon>
        <taxon>Pseudomonadati</taxon>
        <taxon>Pseudomonadota</taxon>
        <taxon>Gammaproteobacteria</taxon>
        <taxon>Lysobacterales</taxon>
        <taxon>Lysobacteraceae</taxon>
        <taxon>Stenotrophomonas</taxon>
    </lineage>
</organism>
<reference evidence="1 2" key="1">
    <citation type="submission" date="2020-08" db="EMBL/GenBank/DDBJ databases">
        <title>Stenotrophomonas tumulicola JCM 30961.</title>
        <authorList>
            <person name="Deng Y."/>
        </authorList>
    </citation>
    <scope>NUCLEOTIDE SEQUENCE [LARGE SCALE GENOMIC DNA]</scope>
    <source>
        <strain evidence="1 2">JCM 30961</strain>
    </source>
</reference>